<reference evidence="2 3" key="1">
    <citation type="submission" date="2023-01" db="EMBL/GenBank/DDBJ databases">
        <title>Analysis of 21 Apiospora genomes using comparative genomics revels a genus with tremendous synthesis potential of carbohydrate active enzymes and secondary metabolites.</title>
        <authorList>
            <person name="Sorensen T."/>
        </authorList>
    </citation>
    <scope>NUCLEOTIDE SEQUENCE [LARGE SCALE GENOMIC DNA]</scope>
    <source>
        <strain evidence="2 3">CBS 114990</strain>
    </source>
</reference>
<keyword evidence="3" id="KW-1185">Reference proteome</keyword>
<dbReference type="InterPro" id="IPR000086">
    <property type="entry name" value="NUDIX_hydrolase_dom"/>
</dbReference>
<dbReference type="GeneID" id="92049897"/>
<gene>
    <name evidence="2" type="ORF">PG997_012523</name>
</gene>
<accession>A0ABR1V3L2</accession>
<protein>
    <submittedName>
        <fullName evidence="2">Nudix domain-containingprotein</fullName>
    </submittedName>
</protein>
<sequence>MTSTPDPKAAIGALSPFTSDPSVAPYATSMAAYLAANAGFKGLGTGALVFFSPDADTSSKSSGRGGEEATADRILLVQRAAHDSMPLRWEDETILHAVARELREESGLRAAHIGPQVDEPMAFFTRRGRRMLKISFLVDVEAAADGEGGKKSPPVVKLDPEEHAAFFWATEEECRRHRVGETDIEFTHTSQEQTILEGFRLRRELRGQAPS</sequence>
<dbReference type="Pfam" id="PF00293">
    <property type="entry name" value="NUDIX"/>
    <property type="match status" value="1"/>
</dbReference>
<proteinExistence type="predicted"/>
<dbReference type="InterPro" id="IPR015797">
    <property type="entry name" value="NUDIX_hydrolase-like_dom_sf"/>
</dbReference>
<dbReference type="CDD" id="cd02883">
    <property type="entry name" value="NUDIX_Hydrolase"/>
    <property type="match status" value="1"/>
</dbReference>
<dbReference type="RefSeq" id="XP_066662529.1">
    <property type="nucleotide sequence ID" value="XM_066816837.1"/>
</dbReference>
<organism evidence="2 3">
    <name type="scientific">Apiospora hydei</name>
    <dbReference type="NCBI Taxonomy" id="1337664"/>
    <lineage>
        <taxon>Eukaryota</taxon>
        <taxon>Fungi</taxon>
        <taxon>Dikarya</taxon>
        <taxon>Ascomycota</taxon>
        <taxon>Pezizomycotina</taxon>
        <taxon>Sordariomycetes</taxon>
        <taxon>Xylariomycetidae</taxon>
        <taxon>Amphisphaeriales</taxon>
        <taxon>Apiosporaceae</taxon>
        <taxon>Apiospora</taxon>
    </lineage>
</organism>
<feature type="domain" description="Nudix hydrolase" evidence="1">
    <location>
        <begin position="73"/>
        <end position="186"/>
    </location>
</feature>
<evidence type="ECO:0000313" key="2">
    <source>
        <dbReference type="EMBL" id="KAK8065776.1"/>
    </source>
</evidence>
<dbReference type="Gene3D" id="3.90.79.10">
    <property type="entry name" value="Nucleoside Triphosphate Pyrophosphohydrolase"/>
    <property type="match status" value="1"/>
</dbReference>
<evidence type="ECO:0000313" key="3">
    <source>
        <dbReference type="Proteomes" id="UP001433268"/>
    </source>
</evidence>
<name>A0ABR1V3L2_9PEZI</name>
<evidence type="ECO:0000259" key="1">
    <source>
        <dbReference type="Pfam" id="PF00293"/>
    </source>
</evidence>
<dbReference type="EMBL" id="JAQQWN010000009">
    <property type="protein sequence ID" value="KAK8065776.1"/>
    <property type="molecule type" value="Genomic_DNA"/>
</dbReference>
<comment type="caution">
    <text evidence="2">The sequence shown here is derived from an EMBL/GenBank/DDBJ whole genome shotgun (WGS) entry which is preliminary data.</text>
</comment>
<dbReference type="Proteomes" id="UP001433268">
    <property type="component" value="Unassembled WGS sequence"/>
</dbReference>
<dbReference type="SUPFAM" id="SSF55811">
    <property type="entry name" value="Nudix"/>
    <property type="match status" value="1"/>
</dbReference>